<feature type="region of interest" description="Disordered" evidence="1">
    <location>
        <begin position="50"/>
        <end position="71"/>
    </location>
</feature>
<dbReference type="Proteomes" id="UP001500957">
    <property type="component" value="Unassembled WGS sequence"/>
</dbReference>
<evidence type="ECO:0000313" key="3">
    <source>
        <dbReference type="Proteomes" id="UP001500957"/>
    </source>
</evidence>
<reference evidence="2 3" key="1">
    <citation type="journal article" date="2019" name="Int. J. Syst. Evol. Microbiol.">
        <title>The Global Catalogue of Microorganisms (GCM) 10K type strain sequencing project: providing services to taxonomists for standard genome sequencing and annotation.</title>
        <authorList>
            <consortium name="The Broad Institute Genomics Platform"/>
            <consortium name="The Broad Institute Genome Sequencing Center for Infectious Disease"/>
            <person name="Wu L."/>
            <person name="Ma J."/>
        </authorList>
    </citation>
    <scope>NUCLEOTIDE SEQUENCE [LARGE SCALE GENOMIC DNA]</scope>
    <source>
        <strain evidence="2 3">JCM 10671</strain>
    </source>
</reference>
<proteinExistence type="predicted"/>
<protein>
    <submittedName>
        <fullName evidence="2">Uncharacterized protein</fullName>
    </submittedName>
</protein>
<gene>
    <name evidence="2" type="ORF">GCM10009547_26530</name>
</gene>
<name>A0ABN1GXN1_9ACTN</name>
<accession>A0ABN1GXN1</accession>
<evidence type="ECO:0000256" key="1">
    <source>
        <dbReference type="SAM" id="MobiDB-lite"/>
    </source>
</evidence>
<keyword evidence="3" id="KW-1185">Reference proteome</keyword>
<sequence>MVRSTDPDGEEKVPSDMPGPGGLLAYRPDLGVRRAVSAPSPSADFAEQVFTNGAQGQPGPAHDASDPAFGS</sequence>
<organism evidence="2 3">
    <name type="scientific">Sporichthya brevicatena</name>
    <dbReference type="NCBI Taxonomy" id="171442"/>
    <lineage>
        <taxon>Bacteria</taxon>
        <taxon>Bacillati</taxon>
        <taxon>Actinomycetota</taxon>
        <taxon>Actinomycetes</taxon>
        <taxon>Sporichthyales</taxon>
        <taxon>Sporichthyaceae</taxon>
        <taxon>Sporichthya</taxon>
    </lineage>
</organism>
<evidence type="ECO:0000313" key="2">
    <source>
        <dbReference type="EMBL" id="GAA0622359.1"/>
    </source>
</evidence>
<dbReference type="EMBL" id="BAAAHE010000020">
    <property type="protein sequence ID" value="GAA0622359.1"/>
    <property type="molecule type" value="Genomic_DNA"/>
</dbReference>
<comment type="caution">
    <text evidence="2">The sequence shown here is derived from an EMBL/GenBank/DDBJ whole genome shotgun (WGS) entry which is preliminary data.</text>
</comment>
<feature type="region of interest" description="Disordered" evidence="1">
    <location>
        <begin position="1"/>
        <end position="26"/>
    </location>
</feature>